<feature type="compositionally biased region" description="Basic and acidic residues" evidence="1">
    <location>
        <begin position="682"/>
        <end position="697"/>
    </location>
</feature>
<dbReference type="Proteomes" id="UP000054886">
    <property type="component" value="Unassembled WGS sequence"/>
</dbReference>
<dbReference type="InterPro" id="IPR051177">
    <property type="entry name" value="CIK-Related_Protein"/>
</dbReference>
<dbReference type="VEuPathDB" id="FungiDB:GVI51_H03025"/>
<evidence type="ECO:0000313" key="2">
    <source>
        <dbReference type="EMBL" id="KTB03337.1"/>
    </source>
</evidence>
<dbReference type="VEuPathDB" id="FungiDB:B1J91_H03245g"/>
<organism evidence="2 3">
    <name type="scientific">Candida glabrata</name>
    <name type="common">Yeast</name>
    <name type="synonym">Torulopsis glabrata</name>
    <dbReference type="NCBI Taxonomy" id="5478"/>
    <lineage>
        <taxon>Eukaryota</taxon>
        <taxon>Fungi</taxon>
        <taxon>Dikarya</taxon>
        <taxon>Ascomycota</taxon>
        <taxon>Saccharomycotina</taxon>
        <taxon>Saccharomycetes</taxon>
        <taxon>Saccharomycetales</taxon>
        <taxon>Saccharomycetaceae</taxon>
        <taxon>Nakaseomyces</taxon>
    </lineage>
</organism>
<evidence type="ECO:0000256" key="1">
    <source>
        <dbReference type="SAM" id="MobiDB-lite"/>
    </source>
</evidence>
<feature type="compositionally biased region" description="Polar residues" evidence="1">
    <location>
        <begin position="698"/>
        <end position="732"/>
    </location>
</feature>
<dbReference type="GO" id="GO:0005759">
    <property type="term" value="C:mitochondrial matrix"/>
    <property type="evidence" value="ECO:0007669"/>
    <property type="project" value="EnsemblFungi"/>
</dbReference>
<dbReference type="PROSITE" id="PS50011">
    <property type="entry name" value="PROTEIN_KINASE_DOM"/>
    <property type="match status" value="1"/>
</dbReference>
<evidence type="ECO:0000313" key="3">
    <source>
        <dbReference type="Proteomes" id="UP000054886"/>
    </source>
</evidence>
<dbReference type="Gene3D" id="3.30.200.20">
    <property type="entry name" value="Phosphorylase Kinase, domain 1"/>
    <property type="match status" value="1"/>
</dbReference>
<dbReference type="Gene3D" id="1.25.10.10">
    <property type="entry name" value="Leucine-rich Repeat Variant"/>
    <property type="match status" value="1"/>
</dbReference>
<name>A0A0W0C889_CANGB</name>
<dbReference type="GO" id="GO:0004672">
    <property type="term" value="F:protein kinase activity"/>
    <property type="evidence" value="ECO:0007669"/>
    <property type="project" value="InterPro"/>
</dbReference>
<reference evidence="2 3" key="1">
    <citation type="submission" date="2015-10" db="EMBL/GenBank/DDBJ databases">
        <title>Draft genomes sequences of Candida glabrata isolates 1A, 1B, 2A, 2B, 3A and 3B.</title>
        <authorList>
            <person name="Haavelsrud O.E."/>
            <person name="Gaustad P."/>
        </authorList>
    </citation>
    <scope>NUCLEOTIDE SEQUENCE [LARGE SCALE GENOMIC DNA]</scope>
    <source>
        <strain evidence="2">910700640</strain>
    </source>
</reference>
<dbReference type="CDD" id="cd14011">
    <property type="entry name" value="PK_SCY1_like"/>
    <property type="match status" value="1"/>
</dbReference>
<accession>A0A0W0C889</accession>
<dbReference type="SMART" id="SM00220">
    <property type="entry name" value="S_TKc"/>
    <property type="match status" value="1"/>
</dbReference>
<gene>
    <name evidence="2" type="ORF">AO440_002031</name>
</gene>
<comment type="caution">
    <text evidence="2">The sequence shown here is derived from an EMBL/GenBank/DDBJ whole genome shotgun (WGS) entry which is preliminary data.</text>
</comment>
<dbReference type="InterPro" id="IPR016024">
    <property type="entry name" value="ARM-type_fold"/>
</dbReference>
<dbReference type="VEuPathDB" id="FungiDB:GW608_H03025"/>
<dbReference type="GO" id="GO:0005524">
    <property type="term" value="F:ATP binding"/>
    <property type="evidence" value="ECO:0007669"/>
    <property type="project" value="InterPro"/>
</dbReference>
<dbReference type="SUPFAM" id="SSF48371">
    <property type="entry name" value="ARM repeat"/>
    <property type="match status" value="1"/>
</dbReference>
<dbReference type="Pfam" id="PF00069">
    <property type="entry name" value="Pkinase"/>
    <property type="match status" value="1"/>
</dbReference>
<dbReference type="InterPro" id="IPR011989">
    <property type="entry name" value="ARM-like"/>
</dbReference>
<feature type="region of interest" description="Disordered" evidence="1">
    <location>
        <begin position="656"/>
        <end position="783"/>
    </location>
</feature>
<dbReference type="VEuPathDB" id="FungiDB:CAGL0H03245g"/>
<sequence>MVFWSSKSGINSKYTFSSSPTFTSDPWSVYTGRPKSSSALGRVSLFQFDKKQFENYLLNYGIIKSKSSSQDKMLIQEAYQILKNQVNNLTKLKHPNILTVVEPIEEHSKTFLFVTEYVTDCLESLYNNDSTNYGRFSDSGENILSSNGASLPDNILIQRGILQIVNALEFIHTRAGSVHLDLQPRSIFINENSDWKVSGLGHLVKLGDNLQGGMSTDFFLPKYDPRIPSFMHINFDYSAPELIMDNTVSFKNDFFSLGLLIYFLYSGKSLLHIENSESQYKLEYNKFERKISTMSWDNVFSKVPPQLRVLIPKLMSRDIISRYDTLGDLLDSEFFDNPLLKMLNFLDDLPTKNNSEKLVFLKGLDEYLDQFPSSLLQKKFLPILLDLLIQLCQDKELDGECISHDISLIIKIASNLSQLSFHEKLYPIIVGNKENFNILLEKSNTILIENLKILQEKFKAADYDQNFLRPLLVYVLQTMQSESAVNSQEMLLNQLDLVLKTFDFPTVKNFLLPLIAKLFVKTTSLTIKNSCVTSFQILIEKKSIDSYTVTEDLLPLFKTMKTRDPRILMKCLSLFKLVPSLVKDEVILVEQYLPLLWNYSMASTLNKSQFTEFTKVVNKISADIQSIHINKLKEGSNENYEHDNSDKNKAFTKIIEAQSQPKREDRDTTLAKSIATPAIQPRRKETPPKPSILDKRPITSSIPARRTNPSYNKSIPTASITSPLNDSQPQQSLDDEFDDFVSAATTPKPHSINNNTSPVVTPSAPGLTSLPPGFSIPLQPKKN</sequence>
<protein>
    <submittedName>
        <fullName evidence="2">Protein kinase-like protein SCY1</fullName>
    </submittedName>
</protein>
<proteinExistence type="predicted"/>
<keyword evidence="2" id="KW-0418">Kinase</keyword>
<dbReference type="SUPFAM" id="SSF56112">
    <property type="entry name" value="Protein kinase-like (PK-like)"/>
    <property type="match status" value="1"/>
</dbReference>
<feature type="compositionally biased region" description="Polar residues" evidence="1">
    <location>
        <begin position="751"/>
        <end position="760"/>
    </location>
</feature>
<dbReference type="Gene3D" id="1.10.510.10">
    <property type="entry name" value="Transferase(Phosphotransferase) domain 1"/>
    <property type="match status" value="1"/>
</dbReference>
<dbReference type="InterPro" id="IPR000719">
    <property type="entry name" value="Prot_kinase_dom"/>
</dbReference>
<keyword evidence="2" id="KW-0808">Transferase</keyword>
<dbReference type="VEuPathDB" id="FungiDB:GWK60_H03047"/>
<dbReference type="PANTHER" id="PTHR12984">
    <property type="entry name" value="SCY1-RELATED S/T PROTEIN KINASE-LIKE"/>
    <property type="match status" value="1"/>
</dbReference>
<dbReference type="AlphaFoldDB" id="A0A0W0C889"/>
<dbReference type="InterPro" id="IPR011009">
    <property type="entry name" value="Kinase-like_dom_sf"/>
</dbReference>
<dbReference type="EMBL" id="LLZZ01000120">
    <property type="protein sequence ID" value="KTB03337.1"/>
    <property type="molecule type" value="Genomic_DNA"/>
</dbReference>
<dbReference type="PANTHER" id="PTHR12984:SF6">
    <property type="entry name" value="SCY1-LIKE PROTEIN 2"/>
    <property type="match status" value="1"/>
</dbReference>